<dbReference type="AlphaFoldDB" id="A0A0P0YQB5"/>
<reference evidence="1" key="1">
    <citation type="submission" date="2014-04" db="EMBL/GenBank/DDBJ databases">
        <authorList>
            <person name="Harrison E."/>
        </authorList>
    </citation>
    <scope>NUCLEOTIDE SEQUENCE</scope>
    <source>
        <strain evidence="1">1754/49</strain>
    </source>
</reference>
<reference evidence="1" key="2">
    <citation type="journal article" date="2015" name="Sci. Rep.">
        <title>Genetic analysis of capsular polysaccharide synthesis gene clusters in 79 capsular types of Klebsiella spp.</title>
        <authorList>
            <person name="Pan Y.J."/>
            <person name="Lin T.L."/>
            <person name="Chen C.T."/>
            <person name="Chen Y.Y."/>
            <person name="Hsieh P.F."/>
            <person name="Hsu C.R."/>
            <person name="Wu M.C."/>
            <person name="Wang J.T."/>
        </authorList>
    </citation>
    <scope>NUCLEOTIDE SEQUENCE</scope>
    <source>
        <strain evidence="1">1754/49</strain>
    </source>
</reference>
<protein>
    <submittedName>
        <fullName evidence="1">Tail fiber protein</fullName>
    </submittedName>
</protein>
<dbReference type="EMBL" id="AB924559">
    <property type="protein sequence ID" value="BAT23400.1"/>
    <property type="molecule type" value="Genomic_DNA"/>
</dbReference>
<proteinExistence type="predicted"/>
<evidence type="ECO:0000313" key="1">
    <source>
        <dbReference type="EMBL" id="BAT23400.1"/>
    </source>
</evidence>
<accession>A0A0P0YQB5</accession>
<name>A0A0P0YQB5_9ENTR</name>
<sequence>MNRSRRLLMRGIGYLTLFPLLFLFSKKVSSAPNGLTEKVKNRKIEKDVSELPNQISYLEDIYSLVPRIDGQLITSKHAIKSGPLLNSQIFYDKDDTVSTADGYSVFVSHDKLRWKADVSNGVDVRLAGLLSDGSNLGSCINKIILGEIAKVKAGKSIFECVTTIYIPSKFNGRANPNYILDEPIVLPSFFCLKTNGFVYISVPDNITYAIKVTNDILDFSTNTLDKSPTDIQGCKTFDAGGGRFVFSGSGSHNSTTGLYIGNQRQHSFAVRDLLINDITLQYFENGIEFAPNNNFINTFDKINVVMCKYGFLVSADNSVSAGEKIVFNDCVFGNNDIAHFRLAAQVNYYIINCSLDYTGQHVFFIDETCALSRLIIDKGHIEGVPQYLVYCPKKLPLPLKIQFRDVMLYMNGAIYNSMRQLIFSPEGNCHIIFDGCDWTFINYYEHSPYISLTGYRDKTDINNRIVINNPLPRVTGLRSNCILPQYKSSLLGAIPISHAKKGASVLNKFVDSSNVIFISETSGVEIIYGDIDDDNAQIIEVISYSNDTVVDLISAFYHSGSIGSFWSGGCSIELVDVKSKHCNMFFIIDSYNENYKKVINFDEYKDAKNNIVESYFSDVIDLNKIFSTAKNANKHSGFIGVWQSVNQPKCAVTFQPKIRIQEFKGVIRVKLPVFWRE</sequence>
<organism evidence="1">
    <name type="scientific">Klebsiella sp. 1754/49</name>
    <dbReference type="NCBI Taxonomy" id="1497799"/>
    <lineage>
        <taxon>Bacteria</taxon>
        <taxon>Pseudomonadati</taxon>
        <taxon>Pseudomonadota</taxon>
        <taxon>Gammaproteobacteria</taxon>
        <taxon>Enterobacterales</taxon>
        <taxon>Enterobacteriaceae</taxon>
        <taxon>Klebsiella/Raoultella group</taxon>
        <taxon>Klebsiella</taxon>
    </lineage>
</organism>